<evidence type="ECO:0000256" key="2">
    <source>
        <dbReference type="SAM" id="SignalP"/>
    </source>
</evidence>
<dbReference type="RefSeq" id="WP_259527752.1">
    <property type="nucleotide sequence ID" value="NZ_JANLCK010000004.1"/>
</dbReference>
<name>A0AA41XDM9_9MICO</name>
<keyword evidence="1" id="KW-0812">Transmembrane</keyword>
<dbReference type="Proteomes" id="UP001165587">
    <property type="component" value="Unassembled WGS sequence"/>
</dbReference>
<keyword evidence="2" id="KW-0732">Signal</keyword>
<evidence type="ECO:0000313" key="3">
    <source>
        <dbReference type="EMBL" id="MCS5726279.1"/>
    </source>
</evidence>
<evidence type="ECO:0000313" key="4">
    <source>
        <dbReference type="Proteomes" id="UP001165587"/>
    </source>
</evidence>
<dbReference type="AlphaFoldDB" id="A0AA41XDM9"/>
<feature type="signal peptide" evidence="2">
    <location>
        <begin position="1"/>
        <end position="34"/>
    </location>
</feature>
<gene>
    <name evidence="3" type="ORF">N1028_10280</name>
</gene>
<keyword evidence="4" id="KW-1185">Reference proteome</keyword>
<feature type="transmembrane region" description="Helical" evidence="1">
    <location>
        <begin position="54"/>
        <end position="76"/>
    </location>
</feature>
<proteinExistence type="predicted"/>
<feature type="chain" id="PRO_5041322753" description="Secreted protein" evidence="2">
    <location>
        <begin position="35"/>
        <end position="82"/>
    </location>
</feature>
<sequence length="82" mass="8219">MTIRSTLARAAAVVFTTAVLLGSGTLAASAAALAGHDADPEPALAQTGYDFTPMLVTAAVFLLIAGVTVIVAKYAVSRSSHS</sequence>
<dbReference type="EMBL" id="JANLCK010000004">
    <property type="protein sequence ID" value="MCS5726279.1"/>
    <property type="molecule type" value="Genomic_DNA"/>
</dbReference>
<evidence type="ECO:0000256" key="1">
    <source>
        <dbReference type="SAM" id="Phobius"/>
    </source>
</evidence>
<protein>
    <recommendedName>
        <fullName evidence="5">Secreted protein</fullName>
    </recommendedName>
</protein>
<keyword evidence="1" id="KW-0472">Membrane</keyword>
<keyword evidence="1" id="KW-1133">Transmembrane helix</keyword>
<comment type="caution">
    <text evidence="3">The sequence shown here is derived from an EMBL/GenBank/DDBJ whole genome shotgun (WGS) entry which is preliminary data.</text>
</comment>
<reference evidence="3" key="1">
    <citation type="submission" date="2022-08" db="EMBL/GenBank/DDBJ databases">
        <authorList>
            <person name="Deng Y."/>
            <person name="Han X.-F."/>
            <person name="Zhang Y.-Q."/>
        </authorList>
    </citation>
    <scope>NUCLEOTIDE SEQUENCE</scope>
    <source>
        <strain evidence="3">CPCC 203407</strain>
    </source>
</reference>
<organism evidence="3 4">
    <name type="scientific">Herbiconiux oxytropis</name>
    <dbReference type="NCBI Taxonomy" id="2970915"/>
    <lineage>
        <taxon>Bacteria</taxon>
        <taxon>Bacillati</taxon>
        <taxon>Actinomycetota</taxon>
        <taxon>Actinomycetes</taxon>
        <taxon>Micrococcales</taxon>
        <taxon>Microbacteriaceae</taxon>
        <taxon>Herbiconiux</taxon>
    </lineage>
</organism>
<evidence type="ECO:0008006" key="5">
    <source>
        <dbReference type="Google" id="ProtNLM"/>
    </source>
</evidence>
<accession>A0AA41XDM9</accession>